<reference evidence="11" key="1">
    <citation type="journal article" date="2010" name="Genome Biol.">
        <title>Genome sequence of the necrotrophic plant pathogen Pythium ultimum reveals original pathogenicity mechanisms and effector repertoire.</title>
        <authorList>
            <person name="Levesque C.A."/>
            <person name="Brouwer H."/>
            <person name="Cano L."/>
            <person name="Hamilton J.P."/>
            <person name="Holt C."/>
            <person name="Huitema E."/>
            <person name="Raffaele S."/>
            <person name="Robideau G.P."/>
            <person name="Thines M."/>
            <person name="Win J."/>
            <person name="Zerillo M.M."/>
            <person name="Beakes G.W."/>
            <person name="Boore J.L."/>
            <person name="Busam D."/>
            <person name="Dumas B."/>
            <person name="Ferriera S."/>
            <person name="Fuerstenberg S.I."/>
            <person name="Gachon C.M."/>
            <person name="Gaulin E."/>
            <person name="Govers F."/>
            <person name="Grenville-Briggs L."/>
            <person name="Horner N."/>
            <person name="Hostetler J."/>
            <person name="Jiang R.H."/>
            <person name="Johnson J."/>
            <person name="Krajaejun T."/>
            <person name="Lin H."/>
            <person name="Meijer H.J."/>
            <person name="Moore B."/>
            <person name="Morris P."/>
            <person name="Phuntmart V."/>
            <person name="Puiu D."/>
            <person name="Shetty J."/>
            <person name="Stajich J.E."/>
            <person name="Tripathy S."/>
            <person name="Wawra S."/>
            <person name="van West P."/>
            <person name="Whitty B.R."/>
            <person name="Coutinho P.M."/>
            <person name="Henrissat B."/>
            <person name="Martin F."/>
            <person name="Thomas P.D."/>
            <person name="Tyler B.M."/>
            <person name="De Vries R.P."/>
            <person name="Kamoun S."/>
            <person name="Yandell M."/>
            <person name="Tisserat N."/>
            <person name="Buell C.R."/>
        </authorList>
    </citation>
    <scope>NUCLEOTIDE SEQUENCE</scope>
    <source>
        <strain evidence="11">DAOM:BR144</strain>
    </source>
</reference>
<dbReference type="eggNOG" id="KOG1287">
    <property type="taxonomic scope" value="Eukaryota"/>
</dbReference>
<reference evidence="10" key="3">
    <citation type="submission" date="2015-02" db="UniProtKB">
        <authorList>
            <consortium name="EnsemblProtists"/>
        </authorList>
    </citation>
    <scope>IDENTIFICATION</scope>
    <source>
        <strain evidence="10">DAOM BR144</strain>
    </source>
</reference>
<evidence type="ECO:0000256" key="6">
    <source>
        <dbReference type="ARBA" id="ARBA00023136"/>
    </source>
</evidence>
<dbReference type="GO" id="GO:0005886">
    <property type="term" value="C:plasma membrane"/>
    <property type="evidence" value="ECO:0007669"/>
    <property type="project" value="UniProtKB-SubCell"/>
</dbReference>
<dbReference type="Proteomes" id="UP000019132">
    <property type="component" value="Unassembled WGS sequence"/>
</dbReference>
<feature type="transmembrane region" description="Helical" evidence="9">
    <location>
        <begin position="92"/>
        <end position="113"/>
    </location>
</feature>
<feature type="transmembrane region" description="Helical" evidence="9">
    <location>
        <begin position="210"/>
        <end position="233"/>
    </location>
</feature>
<evidence type="ECO:0000256" key="8">
    <source>
        <dbReference type="SAM" id="MobiDB-lite"/>
    </source>
</evidence>
<evidence type="ECO:0000256" key="9">
    <source>
        <dbReference type="SAM" id="Phobius"/>
    </source>
</evidence>
<dbReference type="OMA" id="NMPVLEY"/>
<proteinExistence type="inferred from homology"/>
<feature type="transmembrane region" description="Helical" evidence="9">
    <location>
        <begin position="371"/>
        <end position="397"/>
    </location>
</feature>
<accession>K3X0J2</accession>
<evidence type="ECO:0000256" key="1">
    <source>
        <dbReference type="ARBA" id="ARBA00004651"/>
    </source>
</evidence>
<evidence type="ECO:0000256" key="7">
    <source>
        <dbReference type="ARBA" id="ARBA00024041"/>
    </source>
</evidence>
<keyword evidence="5 9" id="KW-1133">Transmembrane helix</keyword>
<evidence type="ECO:0000256" key="3">
    <source>
        <dbReference type="ARBA" id="ARBA00022475"/>
    </source>
</evidence>
<name>K3X0J2_GLOUD</name>
<evidence type="ECO:0000256" key="2">
    <source>
        <dbReference type="ARBA" id="ARBA00022448"/>
    </source>
</evidence>
<feature type="transmembrane region" description="Helical" evidence="9">
    <location>
        <begin position="153"/>
        <end position="174"/>
    </location>
</feature>
<feature type="region of interest" description="Disordered" evidence="8">
    <location>
        <begin position="249"/>
        <end position="282"/>
    </location>
</feature>
<dbReference type="GO" id="GO:0015203">
    <property type="term" value="F:polyamine transmembrane transporter activity"/>
    <property type="evidence" value="ECO:0007669"/>
    <property type="project" value="UniProtKB-ARBA"/>
</dbReference>
<dbReference type="PIRSF" id="PIRSF006060">
    <property type="entry name" value="AA_transporter"/>
    <property type="match status" value="1"/>
</dbReference>
<keyword evidence="11" id="KW-1185">Reference proteome</keyword>
<dbReference type="Gene3D" id="1.20.1740.10">
    <property type="entry name" value="Amino acid/polyamine transporter I"/>
    <property type="match status" value="1"/>
</dbReference>
<keyword evidence="4 9" id="KW-0812">Transmembrane</keyword>
<organism evidence="10 11">
    <name type="scientific">Globisporangium ultimum (strain ATCC 200006 / CBS 805.95 / DAOM BR144)</name>
    <name type="common">Pythium ultimum</name>
    <dbReference type="NCBI Taxonomy" id="431595"/>
    <lineage>
        <taxon>Eukaryota</taxon>
        <taxon>Sar</taxon>
        <taxon>Stramenopiles</taxon>
        <taxon>Oomycota</taxon>
        <taxon>Peronosporomycetes</taxon>
        <taxon>Pythiales</taxon>
        <taxon>Pythiaceae</taxon>
        <taxon>Globisporangium</taxon>
    </lineage>
</organism>
<dbReference type="STRING" id="431595.K3X0J2"/>
<dbReference type="HOGENOM" id="CLU_007946_17_2_1"/>
<comment type="similarity">
    <text evidence="7">Belongs to the amino acid-polyamine-organocation (APC) superfamily. Polyamine:cation symporter (PHS) (TC 2.A.3.12) family.</text>
</comment>
<evidence type="ECO:0000256" key="5">
    <source>
        <dbReference type="ARBA" id="ARBA00022989"/>
    </source>
</evidence>
<dbReference type="Pfam" id="PF13520">
    <property type="entry name" value="AA_permease_2"/>
    <property type="match status" value="1"/>
</dbReference>
<feature type="transmembrane region" description="Helical" evidence="9">
    <location>
        <begin position="477"/>
        <end position="496"/>
    </location>
</feature>
<dbReference type="EnsemblProtists" id="PYU1_T010741">
    <property type="protein sequence ID" value="PYU1_T010741"/>
    <property type="gene ID" value="PYU1_G010718"/>
</dbReference>
<keyword evidence="2" id="KW-0813">Transport</keyword>
<dbReference type="InParanoid" id="K3X0J2"/>
<dbReference type="InterPro" id="IPR002293">
    <property type="entry name" value="AA/rel_permease1"/>
</dbReference>
<dbReference type="InterPro" id="IPR044566">
    <property type="entry name" value="RMV1-like"/>
</dbReference>
<keyword evidence="3" id="KW-1003">Cell membrane</keyword>
<feature type="transmembrane region" description="Helical" evidence="9">
    <location>
        <begin position="67"/>
        <end position="86"/>
    </location>
</feature>
<feature type="transmembrane region" description="Helical" evidence="9">
    <location>
        <begin position="446"/>
        <end position="465"/>
    </location>
</feature>
<dbReference type="EMBL" id="GL376592">
    <property type="status" value="NOT_ANNOTATED_CDS"/>
    <property type="molecule type" value="Genomic_DNA"/>
</dbReference>
<comment type="subcellular location">
    <subcellularLocation>
        <location evidence="1">Cell membrane</location>
        <topology evidence="1">Multi-pass membrane protein</topology>
    </subcellularLocation>
</comment>
<feature type="compositionally biased region" description="Low complexity" evidence="8">
    <location>
        <begin position="250"/>
        <end position="282"/>
    </location>
</feature>
<dbReference type="VEuPathDB" id="FungiDB:PYU1_G010718"/>
<evidence type="ECO:0008006" key="12">
    <source>
        <dbReference type="Google" id="ProtNLM"/>
    </source>
</evidence>
<keyword evidence="6 9" id="KW-0472">Membrane</keyword>
<feature type="transmembrane region" description="Helical" evidence="9">
    <location>
        <begin position="122"/>
        <end position="141"/>
    </location>
</feature>
<evidence type="ECO:0000313" key="11">
    <source>
        <dbReference type="Proteomes" id="UP000019132"/>
    </source>
</evidence>
<evidence type="ECO:0000313" key="10">
    <source>
        <dbReference type="EnsemblProtists" id="PYU1_T010741"/>
    </source>
</evidence>
<feature type="transmembrane region" description="Helical" evidence="9">
    <location>
        <begin position="324"/>
        <end position="345"/>
    </location>
</feature>
<dbReference type="PANTHER" id="PTHR45826:SF2">
    <property type="entry name" value="AMINO ACID TRANSPORTER"/>
    <property type="match status" value="1"/>
</dbReference>
<reference evidence="11" key="2">
    <citation type="submission" date="2010-04" db="EMBL/GenBank/DDBJ databases">
        <authorList>
            <person name="Buell R."/>
            <person name="Hamilton J."/>
            <person name="Hostetler J."/>
        </authorList>
    </citation>
    <scope>NUCLEOTIDE SEQUENCE [LARGE SCALE GENOMIC DNA]</scope>
    <source>
        <strain evidence="11">DAOM:BR144</strain>
    </source>
</reference>
<evidence type="ECO:0000256" key="4">
    <source>
        <dbReference type="ARBA" id="ARBA00022692"/>
    </source>
</evidence>
<feature type="transmembrane region" description="Helical" evidence="9">
    <location>
        <begin position="409"/>
        <end position="434"/>
    </location>
</feature>
<protein>
    <recommendedName>
        <fullName evidence="12">Amino acid permease/ SLC12A domain-containing protein</fullName>
    </recommendedName>
</protein>
<sequence length="535" mass="57767">MRTPDKDIEAQMHEPMAHTLTGRTERISSLSTPSDASQFVVMEDSDVEGMELNVEAVDGTDPRKQRVLTVFSLLALCFFAICGGPVGSEPVITAGGPMAGIMALMLFPILFYVPMSLLVTELVSAIPGAGGHAYWIALAFGPQCGFQAGYWSWVANCINCALFSSIAVSSFVGSRSVTEDRSTTEEIFRQGLPIFLAVPGFLSLRRVGHLISVVFVGVMLPYIALTIWGVIAAKQWSVLGELRYTDTVLGPSSSSSPSSISWGTISSTDDASPSSGSNAPSHSSSFDLDYVTMITSLIWNYHGFHNLSVFATEVQDPVSSYRRVMFFSFLLIPLTYLVPVITAVANNHPPWTEWVDGSIGDVVLTFGGTPMYVLVVAIMFFSTMGLYLTSLISSAFLASGMVEKRFAPAGLGITAQSTTHGAILCSLPVILIIVNVDSDDMVRISNALGGLGSITLILAAIRLRFTMRDLHRPTKLCGSLHPVFMILVLLFPMASLGFATVYAFRSLISGTLATVFVLIGFVYGRQGNFSRFQRE</sequence>
<feature type="transmembrane region" description="Helical" evidence="9">
    <location>
        <begin position="502"/>
        <end position="524"/>
    </location>
</feature>
<dbReference type="AlphaFoldDB" id="K3X0J2"/>
<dbReference type="PANTHER" id="PTHR45826">
    <property type="entry name" value="POLYAMINE TRANSPORTER PUT1"/>
    <property type="match status" value="1"/>
</dbReference>